<sequence>YSYFTRKKAHAYGVTGWCRNTIDDTVEGEAQGSDDIMQMFFDDINKGPSHAKVTKVVQEDRDVVEGDGPFEVRR</sequence>
<dbReference type="GeneID" id="25788544"/>
<evidence type="ECO:0000259" key="3">
    <source>
        <dbReference type="PROSITE" id="PS51160"/>
    </source>
</evidence>
<dbReference type="Pfam" id="PF00708">
    <property type="entry name" value="Acylphosphatase"/>
    <property type="match status" value="1"/>
</dbReference>
<dbReference type="AlphaFoldDB" id="G9NA24"/>
<comment type="caution">
    <text evidence="1">Lacks conserved residue(s) required for the propagation of feature annotation.</text>
</comment>
<comment type="caution">
    <text evidence="4">The sequence shown here is derived from an EMBL/GenBank/DDBJ whole genome shotgun (WGS) entry which is preliminary data.</text>
</comment>
<dbReference type="VEuPathDB" id="FungiDB:TRIVIDRAFT_162450"/>
<dbReference type="PROSITE" id="PS51160">
    <property type="entry name" value="ACYLPHOSPHATASE_3"/>
    <property type="match status" value="1"/>
</dbReference>
<dbReference type="Proteomes" id="UP000007115">
    <property type="component" value="Unassembled WGS sequence"/>
</dbReference>
<dbReference type="eggNOG" id="ENOG502S7SZ">
    <property type="taxonomic scope" value="Eukaryota"/>
</dbReference>
<dbReference type="RefSeq" id="XP_013950987.1">
    <property type="nucleotide sequence ID" value="XM_014095512.1"/>
</dbReference>
<feature type="domain" description="Acylphosphatase-like" evidence="3">
    <location>
        <begin position="1"/>
        <end position="74"/>
    </location>
</feature>
<protein>
    <recommendedName>
        <fullName evidence="3">Acylphosphatase-like domain-containing protein</fullName>
    </recommendedName>
</protein>
<dbReference type="InterPro" id="IPR001792">
    <property type="entry name" value="Acylphosphatase-like_dom"/>
</dbReference>
<reference evidence="4 5" key="1">
    <citation type="journal article" date="2011" name="Genome Biol.">
        <title>Comparative genome sequence analysis underscores mycoparasitism as the ancestral life style of Trichoderma.</title>
        <authorList>
            <person name="Kubicek C.P."/>
            <person name="Herrera-Estrella A."/>
            <person name="Seidl-Seiboth V."/>
            <person name="Martinez D.A."/>
            <person name="Druzhinina I.S."/>
            <person name="Thon M."/>
            <person name="Zeilinger S."/>
            <person name="Casas-Flores S."/>
            <person name="Horwitz B.A."/>
            <person name="Mukherjee P.K."/>
            <person name="Mukherjee M."/>
            <person name="Kredics L."/>
            <person name="Alcaraz L.D."/>
            <person name="Aerts A."/>
            <person name="Antal Z."/>
            <person name="Atanasova L."/>
            <person name="Cervantes-Badillo M.G."/>
            <person name="Challacombe J."/>
            <person name="Chertkov O."/>
            <person name="McCluskey K."/>
            <person name="Coulpier F."/>
            <person name="Deshpande N."/>
            <person name="von Doehren H."/>
            <person name="Ebbole D.J."/>
            <person name="Esquivel-Naranjo E.U."/>
            <person name="Fekete E."/>
            <person name="Flipphi M."/>
            <person name="Glaser F."/>
            <person name="Gomez-Rodriguez E.Y."/>
            <person name="Gruber S."/>
            <person name="Han C."/>
            <person name="Henrissat B."/>
            <person name="Hermosa R."/>
            <person name="Hernandez-Onate M."/>
            <person name="Karaffa L."/>
            <person name="Kosti I."/>
            <person name="Le Crom S."/>
            <person name="Lindquist E."/>
            <person name="Lucas S."/>
            <person name="Luebeck M."/>
            <person name="Luebeck P.S."/>
            <person name="Margeot A."/>
            <person name="Metz B."/>
            <person name="Misra M."/>
            <person name="Nevalainen H."/>
            <person name="Omann M."/>
            <person name="Packer N."/>
            <person name="Perrone G."/>
            <person name="Uresti-Rivera E.E."/>
            <person name="Salamov A."/>
            <person name="Schmoll M."/>
            <person name="Seiboth B."/>
            <person name="Shapiro H."/>
            <person name="Sukno S."/>
            <person name="Tamayo-Ramos J.A."/>
            <person name="Tisch D."/>
            <person name="Wiest A."/>
            <person name="Wilkinson H.H."/>
            <person name="Zhang M."/>
            <person name="Coutinho P.M."/>
            <person name="Kenerley C.M."/>
            <person name="Monte E."/>
            <person name="Baker S.E."/>
            <person name="Grigoriev I.V."/>
        </authorList>
    </citation>
    <scope>NUCLEOTIDE SEQUENCE [LARGE SCALE GENOMIC DNA]</scope>
    <source>
        <strain evidence="5">Gv29-8 / FGSC 10586</strain>
    </source>
</reference>
<name>G9NA24_HYPVG</name>
<evidence type="ECO:0000313" key="5">
    <source>
        <dbReference type="Proteomes" id="UP000007115"/>
    </source>
</evidence>
<dbReference type="Gene3D" id="3.30.70.100">
    <property type="match status" value="1"/>
</dbReference>
<accession>G9NA24</accession>
<proteinExistence type="inferred from homology"/>
<dbReference type="STRING" id="413071.G9NA24"/>
<dbReference type="InterPro" id="IPR036046">
    <property type="entry name" value="Acylphosphatase-like_dom_sf"/>
</dbReference>
<dbReference type="OrthoDB" id="7961613at2759"/>
<organism evidence="4 5">
    <name type="scientific">Hypocrea virens (strain Gv29-8 / FGSC 10586)</name>
    <name type="common">Gliocladium virens</name>
    <name type="synonym">Trichoderma virens</name>
    <dbReference type="NCBI Taxonomy" id="413071"/>
    <lineage>
        <taxon>Eukaryota</taxon>
        <taxon>Fungi</taxon>
        <taxon>Dikarya</taxon>
        <taxon>Ascomycota</taxon>
        <taxon>Pezizomycotina</taxon>
        <taxon>Sordariomycetes</taxon>
        <taxon>Hypocreomycetidae</taxon>
        <taxon>Hypocreales</taxon>
        <taxon>Hypocreaceae</taxon>
        <taxon>Trichoderma</taxon>
    </lineage>
</organism>
<dbReference type="SUPFAM" id="SSF54975">
    <property type="entry name" value="Acylphosphatase/BLUF domain-like"/>
    <property type="match status" value="1"/>
</dbReference>
<gene>
    <name evidence="4" type="ORF">TRIVIDRAFT_162450</name>
</gene>
<evidence type="ECO:0000313" key="4">
    <source>
        <dbReference type="EMBL" id="EHK16791.1"/>
    </source>
</evidence>
<dbReference type="HOGENOM" id="CLU_141932_4_1_1"/>
<dbReference type="InParanoid" id="G9NA24"/>
<keyword evidence="5" id="KW-1185">Reference proteome</keyword>
<evidence type="ECO:0000256" key="1">
    <source>
        <dbReference type="PROSITE-ProRule" id="PRU00520"/>
    </source>
</evidence>
<comment type="similarity">
    <text evidence="2">Belongs to the acylphosphatase family.</text>
</comment>
<evidence type="ECO:0000256" key="2">
    <source>
        <dbReference type="RuleBase" id="RU004168"/>
    </source>
</evidence>
<feature type="non-terminal residue" evidence="4">
    <location>
        <position position="1"/>
    </location>
</feature>
<dbReference type="EMBL" id="ABDF02000090">
    <property type="protein sequence ID" value="EHK16791.1"/>
    <property type="molecule type" value="Genomic_DNA"/>
</dbReference>
<dbReference type="OMA" id="CRNTAND"/>